<accession>A0A937FEJ7</accession>
<sequence>MDTEWKYKVFTVDKFISLDSDLSLEEELNKYGEEGWELVGIVQKPITSLGKPSKLNDNSIVFKKASHKQNKNN</sequence>
<dbReference type="AlphaFoldDB" id="A0A937FEJ7"/>
<organism evidence="1 2">
    <name type="scientific">Clostridium paridis</name>
    <dbReference type="NCBI Taxonomy" id="2803863"/>
    <lineage>
        <taxon>Bacteria</taxon>
        <taxon>Bacillati</taxon>
        <taxon>Bacillota</taxon>
        <taxon>Clostridia</taxon>
        <taxon>Eubacteriales</taxon>
        <taxon>Clostridiaceae</taxon>
        <taxon>Clostridium</taxon>
    </lineage>
</organism>
<name>A0A937FEJ7_9CLOT</name>
<dbReference type="RefSeq" id="WP_202767134.1">
    <property type="nucleotide sequence ID" value="NZ_JAESWA010000022.1"/>
</dbReference>
<evidence type="ECO:0000313" key="1">
    <source>
        <dbReference type="EMBL" id="MBL4931748.1"/>
    </source>
</evidence>
<comment type="caution">
    <text evidence="1">The sequence shown here is derived from an EMBL/GenBank/DDBJ whole genome shotgun (WGS) entry which is preliminary data.</text>
</comment>
<dbReference type="InterPro" id="IPR025234">
    <property type="entry name" value="YjzH-like"/>
</dbReference>
<dbReference type="Pfam" id="PF13783">
    <property type="entry name" value="DUF4177"/>
    <property type="match status" value="1"/>
</dbReference>
<evidence type="ECO:0000313" key="2">
    <source>
        <dbReference type="Proteomes" id="UP000623681"/>
    </source>
</evidence>
<keyword evidence="2" id="KW-1185">Reference proteome</keyword>
<reference evidence="1" key="1">
    <citation type="submission" date="2021-01" db="EMBL/GenBank/DDBJ databases">
        <title>Genome public.</title>
        <authorList>
            <person name="Liu C."/>
            <person name="Sun Q."/>
        </authorList>
    </citation>
    <scope>NUCLEOTIDE SEQUENCE</scope>
    <source>
        <strain evidence="1">YIM B02565</strain>
    </source>
</reference>
<protein>
    <submittedName>
        <fullName evidence="1">DUF4177 domain-containing protein</fullName>
    </submittedName>
</protein>
<gene>
    <name evidence="1" type="ORF">JK634_08030</name>
</gene>
<dbReference type="EMBL" id="JAESWA010000022">
    <property type="protein sequence ID" value="MBL4931748.1"/>
    <property type="molecule type" value="Genomic_DNA"/>
</dbReference>
<dbReference type="Proteomes" id="UP000623681">
    <property type="component" value="Unassembled WGS sequence"/>
</dbReference>
<proteinExistence type="predicted"/>